<reference evidence="1" key="1">
    <citation type="submission" date="2022-08" db="EMBL/GenBank/DDBJ databases">
        <authorList>
            <person name="Gutierrez-Valencia J."/>
        </authorList>
    </citation>
    <scope>NUCLEOTIDE SEQUENCE</scope>
</reference>
<accession>A0AAV0PSX6</accession>
<sequence length="52" mass="5856">IQLQNAKWLFIYYLLVHYATPFSSCRVHYLDESDVGWAASSSSSTQVKGSLS</sequence>
<protein>
    <submittedName>
        <fullName evidence="1">Uncharacterized protein</fullName>
    </submittedName>
</protein>
<proteinExistence type="predicted"/>
<evidence type="ECO:0000313" key="1">
    <source>
        <dbReference type="EMBL" id="CAI0473597.1"/>
    </source>
</evidence>
<comment type="caution">
    <text evidence="1">The sequence shown here is derived from an EMBL/GenBank/DDBJ whole genome shotgun (WGS) entry which is preliminary data.</text>
</comment>
<dbReference type="AlphaFoldDB" id="A0AAV0PSX6"/>
<feature type="non-terminal residue" evidence="1">
    <location>
        <position position="1"/>
    </location>
</feature>
<dbReference type="Proteomes" id="UP001154282">
    <property type="component" value="Unassembled WGS sequence"/>
</dbReference>
<keyword evidence="2" id="KW-1185">Reference proteome</keyword>
<gene>
    <name evidence="1" type="ORF">LITE_LOCUS39708</name>
</gene>
<evidence type="ECO:0000313" key="2">
    <source>
        <dbReference type="Proteomes" id="UP001154282"/>
    </source>
</evidence>
<name>A0AAV0PSX6_9ROSI</name>
<organism evidence="1 2">
    <name type="scientific">Linum tenue</name>
    <dbReference type="NCBI Taxonomy" id="586396"/>
    <lineage>
        <taxon>Eukaryota</taxon>
        <taxon>Viridiplantae</taxon>
        <taxon>Streptophyta</taxon>
        <taxon>Embryophyta</taxon>
        <taxon>Tracheophyta</taxon>
        <taxon>Spermatophyta</taxon>
        <taxon>Magnoliopsida</taxon>
        <taxon>eudicotyledons</taxon>
        <taxon>Gunneridae</taxon>
        <taxon>Pentapetalae</taxon>
        <taxon>rosids</taxon>
        <taxon>fabids</taxon>
        <taxon>Malpighiales</taxon>
        <taxon>Linaceae</taxon>
        <taxon>Linum</taxon>
    </lineage>
</organism>
<dbReference type="EMBL" id="CAMGYJ010000009">
    <property type="protein sequence ID" value="CAI0473597.1"/>
    <property type="molecule type" value="Genomic_DNA"/>
</dbReference>